<evidence type="ECO:0000313" key="3">
    <source>
        <dbReference type="EMBL" id="QJD82357.1"/>
    </source>
</evidence>
<organism evidence="3 4">
    <name type="scientific">Cohnella herbarum</name>
    <dbReference type="NCBI Taxonomy" id="2728023"/>
    <lineage>
        <taxon>Bacteria</taxon>
        <taxon>Bacillati</taxon>
        <taxon>Bacillota</taxon>
        <taxon>Bacilli</taxon>
        <taxon>Bacillales</taxon>
        <taxon>Paenibacillaceae</taxon>
        <taxon>Cohnella</taxon>
    </lineage>
</organism>
<dbReference type="Pfam" id="PF12164">
    <property type="entry name" value="SporV_AA"/>
    <property type="match status" value="1"/>
</dbReference>
<gene>
    <name evidence="3" type="ORF">HH215_03595</name>
</gene>
<dbReference type="KEGG" id="cheb:HH215_03595"/>
<name>A0A7Z2ZKQ8_9BACL</name>
<evidence type="ECO:0000259" key="2">
    <source>
        <dbReference type="Pfam" id="PF12164"/>
    </source>
</evidence>
<feature type="transmembrane region" description="Helical" evidence="1">
    <location>
        <begin position="136"/>
        <end position="155"/>
    </location>
</feature>
<reference evidence="3 4" key="1">
    <citation type="submission" date="2020-04" db="EMBL/GenBank/DDBJ databases">
        <title>Genome sequencing of novel species.</title>
        <authorList>
            <person name="Heo J."/>
            <person name="Kim S.-J."/>
            <person name="Kim J.-S."/>
            <person name="Hong S.-B."/>
            <person name="Kwon S.-W."/>
        </authorList>
    </citation>
    <scope>NUCLEOTIDE SEQUENCE [LARGE SCALE GENOMIC DNA]</scope>
    <source>
        <strain evidence="3 4">MFER-1</strain>
    </source>
</reference>
<evidence type="ECO:0000313" key="4">
    <source>
        <dbReference type="Proteomes" id="UP000502248"/>
    </source>
</evidence>
<dbReference type="EMBL" id="CP051680">
    <property type="protein sequence ID" value="QJD82357.1"/>
    <property type="molecule type" value="Genomic_DNA"/>
</dbReference>
<dbReference type="Gene3D" id="2.60.480.10">
    <property type="entry name" value="eubacterium ventriosum atcc domain"/>
    <property type="match status" value="1"/>
</dbReference>
<protein>
    <submittedName>
        <fullName evidence="3">Stage V sporulation protein AA</fullName>
    </submittedName>
</protein>
<dbReference type="Proteomes" id="UP000502248">
    <property type="component" value="Chromosome"/>
</dbReference>
<keyword evidence="1" id="KW-0812">Transmembrane</keyword>
<dbReference type="InterPro" id="IPR038548">
    <property type="entry name" value="SporV_AA_N_sf"/>
</dbReference>
<dbReference type="InterPro" id="IPR021997">
    <property type="entry name" value="SporV_AA"/>
</dbReference>
<sequence>MRRSTTDLFSVFRLYWTIILHTKRTDRKRRESSVELSPTESKVVYVRMRRRAVVRPRSVVTLGDVARLVTEDRLQMSLRSLPLHRITEKDGNLLLIDMLQVVKAIREAEPGMMIETFGEPHVLLEISPEGEVKPRIVILILAWLLLFFGSGMAMMNFHADVNMPAVQRRITELITGHSYSHPWLFQIPYSIGVGMGMLLFFNRLLRKRLNDEPNPLEVEMFMYQENVNHYVITEEYRKKHEGQAGGDGD</sequence>
<accession>A0A7Z2ZKQ8</accession>
<feature type="transmembrane region" description="Helical" evidence="1">
    <location>
        <begin position="183"/>
        <end position="201"/>
    </location>
</feature>
<keyword evidence="4" id="KW-1185">Reference proteome</keyword>
<evidence type="ECO:0000256" key="1">
    <source>
        <dbReference type="SAM" id="Phobius"/>
    </source>
</evidence>
<keyword evidence="1" id="KW-1133">Transmembrane helix</keyword>
<dbReference type="AlphaFoldDB" id="A0A7Z2ZKQ8"/>
<feature type="domain" description="Stage V sporulation protein AA" evidence="2">
    <location>
        <begin position="42"/>
        <end position="127"/>
    </location>
</feature>
<proteinExistence type="predicted"/>
<keyword evidence="1" id="KW-0472">Membrane</keyword>